<organism evidence="1 2">
    <name type="scientific">Microcystis viridis Mv_BB_P_19951000_S68D</name>
    <dbReference type="NCBI Taxonomy" id="2486270"/>
    <lineage>
        <taxon>Bacteria</taxon>
        <taxon>Bacillati</taxon>
        <taxon>Cyanobacteriota</taxon>
        <taxon>Cyanophyceae</taxon>
        <taxon>Oscillatoriophycideae</taxon>
        <taxon>Chroococcales</taxon>
        <taxon>Microcystaceae</taxon>
        <taxon>Microcystis</taxon>
    </lineage>
</organism>
<comment type="caution">
    <text evidence="1">The sequence shown here is derived from an EMBL/GenBank/DDBJ whole genome shotgun (WGS) entry which is preliminary data.</text>
</comment>
<sequence>MNYRKIDPALAATLSEVQNKTEPDLLVFIQTNRIPSPDQANVLERLGISEAKSKRQIFTATLSAQAVEELSEQPWVSFLKLSRKLNLL</sequence>
<dbReference type="EMBL" id="SFAZ01000352">
    <property type="protein sequence ID" value="TRU66080.1"/>
    <property type="molecule type" value="Genomic_DNA"/>
</dbReference>
<dbReference type="AlphaFoldDB" id="A0A552H4B2"/>
<evidence type="ECO:0000313" key="1">
    <source>
        <dbReference type="EMBL" id="TRU66080.1"/>
    </source>
</evidence>
<accession>A0A552H4B2</accession>
<gene>
    <name evidence="1" type="ORF">EWV77_25185</name>
</gene>
<reference evidence="1 2" key="1">
    <citation type="submission" date="2019-01" db="EMBL/GenBank/DDBJ databases">
        <title>Coherence of Microcystis species and biogeography revealed through population genomics.</title>
        <authorList>
            <person name="Perez-Carrascal O.M."/>
            <person name="Terrat Y."/>
            <person name="Giani A."/>
            <person name="Fortin N."/>
            <person name="Tromas N."/>
            <person name="Shapiro B.J."/>
        </authorList>
    </citation>
    <scope>NUCLEOTIDE SEQUENCE [LARGE SCALE GENOMIC DNA]</scope>
    <source>
        <strain evidence="1">Mv_BB_P_19951000_S68D</strain>
    </source>
</reference>
<name>A0A552H4B2_MICVR</name>
<evidence type="ECO:0000313" key="2">
    <source>
        <dbReference type="Proteomes" id="UP000320674"/>
    </source>
</evidence>
<dbReference type="Proteomes" id="UP000320674">
    <property type="component" value="Unassembled WGS sequence"/>
</dbReference>
<protein>
    <submittedName>
        <fullName evidence="1">Uncharacterized protein</fullName>
    </submittedName>
</protein>
<proteinExistence type="predicted"/>